<reference evidence="2" key="2">
    <citation type="journal article" date="2024" name="Plant">
        <title>Genomic evolution and insights into agronomic trait innovations of Sesamum species.</title>
        <authorList>
            <person name="Miao H."/>
            <person name="Wang L."/>
            <person name="Qu L."/>
            <person name="Liu H."/>
            <person name="Sun Y."/>
            <person name="Le M."/>
            <person name="Wang Q."/>
            <person name="Wei S."/>
            <person name="Zheng Y."/>
            <person name="Lin W."/>
            <person name="Duan Y."/>
            <person name="Cao H."/>
            <person name="Xiong S."/>
            <person name="Wang X."/>
            <person name="Wei L."/>
            <person name="Li C."/>
            <person name="Ma Q."/>
            <person name="Ju M."/>
            <person name="Zhao R."/>
            <person name="Li G."/>
            <person name="Mu C."/>
            <person name="Tian Q."/>
            <person name="Mei H."/>
            <person name="Zhang T."/>
            <person name="Gao T."/>
            <person name="Zhang H."/>
        </authorList>
    </citation>
    <scope>NUCLEOTIDE SEQUENCE</scope>
    <source>
        <strain evidence="2">G02</strain>
    </source>
</reference>
<dbReference type="EMBL" id="JACGWJ010000011">
    <property type="protein sequence ID" value="KAL0387980.1"/>
    <property type="molecule type" value="Genomic_DNA"/>
</dbReference>
<accession>A0AAW2S637</accession>
<gene>
    <name evidence="2" type="ORF">Sradi_2679800</name>
</gene>
<name>A0AAW2S637_SESRA</name>
<protein>
    <submittedName>
        <fullName evidence="2">Uncharacterized protein</fullName>
    </submittedName>
</protein>
<proteinExistence type="predicted"/>
<reference evidence="2" key="1">
    <citation type="submission" date="2020-06" db="EMBL/GenBank/DDBJ databases">
        <authorList>
            <person name="Li T."/>
            <person name="Hu X."/>
            <person name="Zhang T."/>
            <person name="Song X."/>
            <person name="Zhang H."/>
            <person name="Dai N."/>
            <person name="Sheng W."/>
            <person name="Hou X."/>
            <person name="Wei L."/>
        </authorList>
    </citation>
    <scope>NUCLEOTIDE SEQUENCE</scope>
    <source>
        <strain evidence="2">G02</strain>
        <tissue evidence="2">Leaf</tissue>
    </source>
</reference>
<evidence type="ECO:0000256" key="1">
    <source>
        <dbReference type="SAM" id="MobiDB-lite"/>
    </source>
</evidence>
<organism evidence="2">
    <name type="scientific">Sesamum radiatum</name>
    <name type="common">Black benniseed</name>
    <dbReference type="NCBI Taxonomy" id="300843"/>
    <lineage>
        <taxon>Eukaryota</taxon>
        <taxon>Viridiplantae</taxon>
        <taxon>Streptophyta</taxon>
        <taxon>Embryophyta</taxon>
        <taxon>Tracheophyta</taxon>
        <taxon>Spermatophyta</taxon>
        <taxon>Magnoliopsida</taxon>
        <taxon>eudicotyledons</taxon>
        <taxon>Gunneridae</taxon>
        <taxon>Pentapetalae</taxon>
        <taxon>asterids</taxon>
        <taxon>lamiids</taxon>
        <taxon>Lamiales</taxon>
        <taxon>Pedaliaceae</taxon>
        <taxon>Sesamum</taxon>
    </lineage>
</organism>
<comment type="caution">
    <text evidence="2">The sequence shown here is derived from an EMBL/GenBank/DDBJ whole genome shotgun (WGS) entry which is preliminary data.</text>
</comment>
<evidence type="ECO:0000313" key="2">
    <source>
        <dbReference type="EMBL" id="KAL0387980.1"/>
    </source>
</evidence>
<dbReference type="AlphaFoldDB" id="A0AAW2S637"/>
<sequence length="62" mass="6950">MATRPTPSRLDIDQQVMRLEEILDCLVHTWPVPPSQPLADPWIPNDGAQNVVDGTDQEVDLD</sequence>
<feature type="region of interest" description="Disordered" evidence="1">
    <location>
        <begin position="37"/>
        <end position="62"/>
    </location>
</feature>